<evidence type="ECO:0000256" key="1">
    <source>
        <dbReference type="SAM" id="Coils"/>
    </source>
</evidence>
<keyword evidence="1" id="KW-0175">Coiled coil</keyword>
<dbReference type="InterPro" id="IPR030392">
    <property type="entry name" value="S74_ICA"/>
</dbReference>
<evidence type="ECO:0000313" key="5">
    <source>
        <dbReference type="Proteomes" id="UP000676776"/>
    </source>
</evidence>
<accession>A0ABS3T0T3</accession>
<protein>
    <submittedName>
        <fullName evidence="4">Tail fiber domain-containing protein</fullName>
    </submittedName>
</protein>
<keyword evidence="2" id="KW-0732">Signal</keyword>
<evidence type="ECO:0000256" key="2">
    <source>
        <dbReference type="SAM" id="SignalP"/>
    </source>
</evidence>
<gene>
    <name evidence="4" type="ORF">J4050_06300</name>
</gene>
<dbReference type="Pfam" id="PF13884">
    <property type="entry name" value="Peptidase_S74"/>
    <property type="match status" value="1"/>
</dbReference>
<feature type="signal peptide" evidence="2">
    <location>
        <begin position="1"/>
        <end position="24"/>
    </location>
</feature>
<evidence type="ECO:0000259" key="3">
    <source>
        <dbReference type="PROSITE" id="PS51688"/>
    </source>
</evidence>
<dbReference type="EMBL" id="JAGEVF010000004">
    <property type="protein sequence ID" value="MBO3116348.1"/>
    <property type="molecule type" value="Genomic_DNA"/>
</dbReference>
<reference evidence="4 5" key="1">
    <citation type="submission" date="2021-03" db="EMBL/GenBank/DDBJ databases">
        <title>Winogradskyella sp. nov., isolated from costal sediment.</title>
        <authorList>
            <person name="Gao C."/>
        </authorList>
    </citation>
    <scope>NUCLEOTIDE SEQUENCE [LARGE SCALE GENOMIC DNA]</scope>
    <source>
        <strain evidence="4 5">DF17</strain>
    </source>
</reference>
<comment type="caution">
    <text evidence="4">The sequence shown here is derived from an EMBL/GenBank/DDBJ whole genome shotgun (WGS) entry which is preliminary data.</text>
</comment>
<sequence length="282" mass="30190">MKHFYSIKSIVFVIGLMVCFIAQAQVGVGTETPAYTFQVVNDGDIGATSLAESTNSGDDGVALSGFNVSSANGFNAFEGVTEGLFSGVYGLSSPTAGTGYGVYGVANSSDAIGVFGSVPTTGSWLGYGGLFIGGLGYANGIYNLSDARAKRDISEIDNALLKIKGLKAYTYKYDSYSYNSKRANDNQIHYGFMAQNVKEHLPHAVAEKSVKFPADSQSPKSNINEAMVSKTLNVVDYTAIIPVLVQAMKEQQYIIDTQKAELKSLSEKLSRIESKLNDILKN</sequence>
<dbReference type="Gene3D" id="1.10.10.10">
    <property type="entry name" value="Winged helix-like DNA-binding domain superfamily/Winged helix DNA-binding domain"/>
    <property type="match status" value="1"/>
</dbReference>
<evidence type="ECO:0000313" key="4">
    <source>
        <dbReference type="EMBL" id="MBO3116348.1"/>
    </source>
</evidence>
<proteinExistence type="predicted"/>
<name>A0ABS3T0T3_9FLAO</name>
<organism evidence="4 5">
    <name type="scientific">Winogradskyella pelagia</name>
    <dbReference type="NCBI Taxonomy" id="2819984"/>
    <lineage>
        <taxon>Bacteria</taxon>
        <taxon>Pseudomonadati</taxon>
        <taxon>Bacteroidota</taxon>
        <taxon>Flavobacteriia</taxon>
        <taxon>Flavobacteriales</taxon>
        <taxon>Flavobacteriaceae</taxon>
        <taxon>Winogradskyella</taxon>
    </lineage>
</organism>
<dbReference type="PROSITE" id="PS51688">
    <property type="entry name" value="ICA"/>
    <property type="match status" value="1"/>
</dbReference>
<dbReference type="RefSeq" id="WP_208153436.1">
    <property type="nucleotide sequence ID" value="NZ_JAGEVF010000004.1"/>
</dbReference>
<keyword evidence="5" id="KW-1185">Reference proteome</keyword>
<feature type="chain" id="PRO_5047487062" evidence="2">
    <location>
        <begin position="25"/>
        <end position="282"/>
    </location>
</feature>
<dbReference type="Proteomes" id="UP000676776">
    <property type="component" value="Unassembled WGS sequence"/>
</dbReference>
<dbReference type="InterPro" id="IPR036388">
    <property type="entry name" value="WH-like_DNA-bd_sf"/>
</dbReference>
<feature type="domain" description="Peptidase S74" evidence="3">
    <location>
        <begin position="145"/>
        <end position="262"/>
    </location>
</feature>
<feature type="coiled-coil region" evidence="1">
    <location>
        <begin position="255"/>
        <end position="282"/>
    </location>
</feature>